<accession>A0A1B8TRK1</accession>
<dbReference type="AlphaFoldDB" id="A0A1B8TRK1"/>
<dbReference type="STRING" id="996801.BW723_16490"/>
<protein>
    <submittedName>
        <fullName evidence="1">Uncharacterized protein</fullName>
    </submittedName>
</protein>
<dbReference type="EMBL" id="LSFL01000041">
    <property type="protein sequence ID" value="OBY62219.1"/>
    <property type="molecule type" value="Genomic_DNA"/>
</dbReference>
<gene>
    <name evidence="1" type="ORF">LPB301_15155</name>
</gene>
<dbReference type="OrthoDB" id="1428739at2"/>
<comment type="caution">
    <text evidence="1">The sequence shown here is derived from an EMBL/GenBank/DDBJ whole genome shotgun (WGS) entry which is preliminary data.</text>
</comment>
<evidence type="ECO:0000313" key="1">
    <source>
        <dbReference type="EMBL" id="OBY62219.1"/>
    </source>
</evidence>
<proteinExistence type="predicted"/>
<keyword evidence="2" id="KW-1185">Reference proteome</keyword>
<dbReference type="RefSeq" id="WP_068364063.1">
    <property type="nucleotide sequence ID" value="NZ_CP019337.1"/>
</dbReference>
<dbReference type="Proteomes" id="UP000092612">
    <property type="component" value="Unassembled WGS sequence"/>
</dbReference>
<sequence>MKENKYYNILPYTLYEKNNLDTILEYLIENDICEKLIVKSFSGKFNETNNLGEYKANGRLIEEEGIIQYSKELVNEFYNFLLTHYQAGLGKHISFSLELNQDTFGLEYTDSKKIAVKYFNTYYNQIPINPIYKLKFDTNRNVLPATKFETLDSHKQYLLLNLENKSELIIPYLAGDDLFYNRKLFETNSMINEIFQFENNLKILIELNKKYQLEQDNLFTHKTVAQNIYKEFAENFDSLNQIEFIENQINSKTKVTRSFIVVLFDLFSNQLKLQMPSGKDFGIIINNFFGFNFSEIKLNGSEGDKHYKQIESIKKEWANFRN</sequence>
<dbReference type="KEGG" id="prn:BW723_16490"/>
<organism evidence="1 2">
    <name type="scientific">Polaribacter reichenbachii</name>
    <dbReference type="NCBI Taxonomy" id="996801"/>
    <lineage>
        <taxon>Bacteria</taxon>
        <taxon>Pseudomonadati</taxon>
        <taxon>Bacteroidota</taxon>
        <taxon>Flavobacteriia</taxon>
        <taxon>Flavobacteriales</taxon>
        <taxon>Flavobacteriaceae</taxon>
    </lineage>
</organism>
<name>A0A1B8TRK1_9FLAO</name>
<reference evidence="2" key="1">
    <citation type="submission" date="2016-02" db="EMBL/GenBank/DDBJ databases">
        <title>Paenibacillus sp. LPB0068, isolated from Crassostrea gigas.</title>
        <authorList>
            <person name="Shin S.-K."/>
            <person name="Yi H."/>
        </authorList>
    </citation>
    <scope>NUCLEOTIDE SEQUENCE [LARGE SCALE GENOMIC DNA]</scope>
    <source>
        <strain evidence="2">KCTC 23969</strain>
    </source>
</reference>
<evidence type="ECO:0000313" key="2">
    <source>
        <dbReference type="Proteomes" id="UP000092612"/>
    </source>
</evidence>